<dbReference type="AlphaFoldDB" id="A0A1J1ITN0"/>
<evidence type="ECO:0000313" key="2">
    <source>
        <dbReference type="Proteomes" id="UP000183832"/>
    </source>
</evidence>
<reference evidence="1 2" key="1">
    <citation type="submission" date="2015-04" db="EMBL/GenBank/DDBJ databases">
        <authorList>
            <person name="Syromyatnikov M.Y."/>
            <person name="Popov V.N."/>
        </authorList>
    </citation>
    <scope>NUCLEOTIDE SEQUENCE [LARGE SCALE GENOMIC DNA]</scope>
</reference>
<dbReference type="EMBL" id="CVRI01000057">
    <property type="protein sequence ID" value="CRL01873.1"/>
    <property type="molecule type" value="Genomic_DNA"/>
</dbReference>
<gene>
    <name evidence="1" type="ORF">CLUMA_CG015443</name>
</gene>
<accession>A0A1J1ITN0</accession>
<protein>
    <submittedName>
        <fullName evidence="1">CLUMA_CG015443, isoform A</fullName>
    </submittedName>
</protein>
<sequence>MKLKGVVMFEAFALIELPLIARRL</sequence>
<keyword evidence="2" id="KW-1185">Reference proteome</keyword>
<evidence type="ECO:0000313" key="1">
    <source>
        <dbReference type="EMBL" id="CRL01873.1"/>
    </source>
</evidence>
<proteinExistence type="predicted"/>
<dbReference type="Proteomes" id="UP000183832">
    <property type="component" value="Unassembled WGS sequence"/>
</dbReference>
<name>A0A1J1ITN0_9DIPT</name>
<organism evidence="1 2">
    <name type="scientific">Clunio marinus</name>
    <dbReference type="NCBI Taxonomy" id="568069"/>
    <lineage>
        <taxon>Eukaryota</taxon>
        <taxon>Metazoa</taxon>
        <taxon>Ecdysozoa</taxon>
        <taxon>Arthropoda</taxon>
        <taxon>Hexapoda</taxon>
        <taxon>Insecta</taxon>
        <taxon>Pterygota</taxon>
        <taxon>Neoptera</taxon>
        <taxon>Endopterygota</taxon>
        <taxon>Diptera</taxon>
        <taxon>Nematocera</taxon>
        <taxon>Chironomoidea</taxon>
        <taxon>Chironomidae</taxon>
        <taxon>Clunio</taxon>
    </lineage>
</organism>